<feature type="region of interest" description="Disordered" evidence="1">
    <location>
        <begin position="1"/>
        <end position="20"/>
    </location>
</feature>
<protein>
    <submittedName>
        <fullName evidence="2">Uncharacterized protein</fullName>
    </submittedName>
</protein>
<keyword evidence="3" id="KW-1185">Reference proteome</keyword>
<evidence type="ECO:0000313" key="3">
    <source>
        <dbReference type="Proteomes" id="UP000637578"/>
    </source>
</evidence>
<organism evidence="2 3">
    <name type="scientific">Longimycelium tulufanense</name>
    <dbReference type="NCBI Taxonomy" id="907463"/>
    <lineage>
        <taxon>Bacteria</taxon>
        <taxon>Bacillati</taxon>
        <taxon>Actinomycetota</taxon>
        <taxon>Actinomycetes</taxon>
        <taxon>Pseudonocardiales</taxon>
        <taxon>Pseudonocardiaceae</taxon>
        <taxon>Longimycelium</taxon>
    </lineage>
</organism>
<name>A0A8J3C8X5_9PSEU</name>
<proteinExistence type="predicted"/>
<gene>
    <name evidence="2" type="ORF">GCM10012275_30500</name>
</gene>
<accession>A0A8J3C8X5</accession>
<feature type="compositionally biased region" description="Basic and acidic residues" evidence="1">
    <location>
        <begin position="70"/>
        <end position="84"/>
    </location>
</feature>
<evidence type="ECO:0000313" key="2">
    <source>
        <dbReference type="EMBL" id="GGM57303.1"/>
    </source>
</evidence>
<reference evidence="2" key="2">
    <citation type="submission" date="2020-09" db="EMBL/GenBank/DDBJ databases">
        <authorList>
            <person name="Sun Q."/>
            <person name="Zhou Y."/>
        </authorList>
    </citation>
    <scope>NUCLEOTIDE SEQUENCE</scope>
    <source>
        <strain evidence="2">CGMCC 4.5737</strain>
    </source>
</reference>
<feature type="region of interest" description="Disordered" evidence="1">
    <location>
        <begin position="59"/>
        <end position="84"/>
    </location>
</feature>
<reference evidence="2" key="1">
    <citation type="journal article" date="2014" name="Int. J. Syst. Evol. Microbiol.">
        <title>Complete genome sequence of Corynebacterium casei LMG S-19264T (=DSM 44701T), isolated from a smear-ripened cheese.</title>
        <authorList>
            <consortium name="US DOE Joint Genome Institute (JGI-PGF)"/>
            <person name="Walter F."/>
            <person name="Albersmeier A."/>
            <person name="Kalinowski J."/>
            <person name="Ruckert C."/>
        </authorList>
    </citation>
    <scope>NUCLEOTIDE SEQUENCE</scope>
    <source>
        <strain evidence="2">CGMCC 4.5737</strain>
    </source>
</reference>
<comment type="caution">
    <text evidence="2">The sequence shown here is derived from an EMBL/GenBank/DDBJ whole genome shotgun (WGS) entry which is preliminary data.</text>
</comment>
<dbReference type="Proteomes" id="UP000637578">
    <property type="component" value="Unassembled WGS sequence"/>
</dbReference>
<sequence>MVAAGGCHHRQRRRVGLGAGRQVARRADGLLQGGDPAAQPGWEELLQFGQRLRRGVLHPAQTTGSGAQCDSDRDRLLIGEHQRR</sequence>
<dbReference type="EMBL" id="BMMK01000013">
    <property type="protein sequence ID" value="GGM57303.1"/>
    <property type="molecule type" value="Genomic_DNA"/>
</dbReference>
<evidence type="ECO:0000256" key="1">
    <source>
        <dbReference type="SAM" id="MobiDB-lite"/>
    </source>
</evidence>
<dbReference type="AlphaFoldDB" id="A0A8J3C8X5"/>